<evidence type="ECO:0000256" key="3">
    <source>
        <dbReference type="ARBA" id="ARBA00023002"/>
    </source>
</evidence>
<keyword evidence="4" id="KW-0408">Iron</keyword>
<name>A0A1Y6BKY5_9NEIS</name>
<dbReference type="GO" id="GO:0042128">
    <property type="term" value="P:nitrate assimilation"/>
    <property type="evidence" value="ECO:0007669"/>
    <property type="project" value="UniProtKB-KW"/>
</dbReference>
<keyword evidence="6" id="KW-0534">Nitrate assimilation</keyword>
<dbReference type="InterPro" id="IPR012748">
    <property type="entry name" value="Rieske-like_NirD"/>
</dbReference>
<protein>
    <submittedName>
        <fullName evidence="8">Nitrite reductase (NADH) small subunit</fullName>
    </submittedName>
</protein>
<dbReference type="GO" id="GO:0008942">
    <property type="term" value="F:nitrite reductase [NAD(P)H] activity"/>
    <property type="evidence" value="ECO:0007669"/>
    <property type="project" value="InterPro"/>
</dbReference>
<dbReference type="SUPFAM" id="SSF50022">
    <property type="entry name" value="ISP domain"/>
    <property type="match status" value="1"/>
</dbReference>
<sequence>MNWKTVCTINDIPKQGARVLKREGQDDIAIFRAEDDYVFALVDRCPHKGGPLSQGIVSGHTVACPLHNWVIDLKTGEACAPDVGCTGHIPVRIEDGKVSLELK</sequence>
<evidence type="ECO:0000256" key="6">
    <source>
        <dbReference type="ARBA" id="ARBA00023063"/>
    </source>
</evidence>
<dbReference type="Gene3D" id="2.102.10.10">
    <property type="entry name" value="Rieske [2Fe-2S] iron-sulphur domain"/>
    <property type="match status" value="1"/>
</dbReference>
<dbReference type="PANTHER" id="PTHR21496">
    <property type="entry name" value="FERREDOXIN-RELATED"/>
    <property type="match status" value="1"/>
</dbReference>
<dbReference type="PANTHER" id="PTHR21496:SF23">
    <property type="entry name" value="3-PHENYLPROPIONATE_CINNAMIC ACID DIOXYGENASE FERREDOXIN SUBUNIT"/>
    <property type="match status" value="1"/>
</dbReference>
<dbReference type="Pfam" id="PF00355">
    <property type="entry name" value="Rieske"/>
    <property type="match status" value="1"/>
</dbReference>
<dbReference type="NCBIfam" id="TIGR02378">
    <property type="entry name" value="nirD_assim_sml"/>
    <property type="match status" value="1"/>
</dbReference>
<dbReference type="Proteomes" id="UP000192920">
    <property type="component" value="Unassembled WGS sequence"/>
</dbReference>
<dbReference type="CDD" id="cd03530">
    <property type="entry name" value="Rieske_NirD_small_Bacillus"/>
    <property type="match status" value="1"/>
</dbReference>
<dbReference type="RefSeq" id="WP_085275914.1">
    <property type="nucleotide sequence ID" value="NZ_FXAG01000007.1"/>
</dbReference>
<keyword evidence="1" id="KW-0001">2Fe-2S</keyword>
<feature type="domain" description="Rieske" evidence="7">
    <location>
        <begin position="3"/>
        <end position="100"/>
    </location>
</feature>
<dbReference type="EMBL" id="FXAG01000007">
    <property type="protein sequence ID" value="SMF15731.1"/>
    <property type="molecule type" value="Genomic_DNA"/>
</dbReference>
<dbReference type="GO" id="GO:0046872">
    <property type="term" value="F:metal ion binding"/>
    <property type="evidence" value="ECO:0007669"/>
    <property type="project" value="UniProtKB-KW"/>
</dbReference>
<keyword evidence="3" id="KW-0560">Oxidoreductase</keyword>
<dbReference type="InterPro" id="IPR036922">
    <property type="entry name" value="Rieske_2Fe-2S_sf"/>
</dbReference>
<dbReference type="GO" id="GO:0051537">
    <property type="term" value="F:2 iron, 2 sulfur cluster binding"/>
    <property type="evidence" value="ECO:0007669"/>
    <property type="project" value="UniProtKB-KW"/>
</dbReference>
<evidence type="ECO:0000259" key="7">
    <source>
        <dbReference type="PROSITE" id="PS51296"/>
    </source>
</evidence>
<evidence type="ECO:0000256" key="1">
    <source>
        <dbReference type="ARBA" id="ARBA00022714"/>
    </source>
</evidence>
<dbReference type="STRING" id="1123014.SAMN02745746_01612"/>
<keyword evidence="5" id="KW-0411">Iron-sulfur</keyword>
<keyword evidence="2" id="KW-0479">Metal-binding</keyword>
<dbReference type="InterPro" id="IPR017941">
    <property type="entry name" value="Rieske_2Fe-2S"/>
</dbReference>
<dbReference type="PROSITE" id="PS51296">
    <property type="entry name" value="RIESKE"/>
    <property type="match status" value="1"/>
</dbReference>
<accession>A0A1Y6BKY5</accession>
<keyword evidence="9" id="KW-1185">Reference proteome</keyword>
<dbReference type="AlphaFoldDB" id="A0A1Y6BKY5"/>
<proteinExistence type="predicted"/>
<organism evidence="8 9">
    <name type="scientific">Pseudogulbenkiania subflava DSM 22618</name>
    <dbReference type="NCBI Taxonomy" id="1123014"/>
    <lineage>
        <taxon>Bacteria</taxon>
        <taxon>Pseudomonadati</taxon>
        <taxon>Pseudomonadota</taxon>
        <taxon>Betaproteobacteria</taxon>
        <taxon>Neisseriales</taxon>
        <taxon>Chromobacteriaceae</taxon>
        <taxon>Pseudogulbenkiania</taxon>
    </lineage>
</organism>
<evidence type="ECO:0000256" key="5">
    <source>
        <dbReference type="ARBA" id="ARBA00023014"/>
    </source>
</evidence>
<reference evidence="9" key="1">
    <citation type="submission" date="2017-04" db="EMBL/GenBank/DDBJ databases">
        <authorList>
            <person name="Varghese N."/>
            <person name="Submissions S."/>
        </authorList>
    </citation>
    <scope>NUCLEOTIDE SEQUENCE [LARGE SCALE GENOMIC DNA]</scope>
    <source>
        <strain evidence="9">DSM 22618</strain>
    </source>
</reference>
<gene>
    <name evidence="8" type="ORF">SAMN02745746_01612</name>
</gene>
<evidence type="ECO:0000256" key="2">
    <source>
        <dbReference type="ARBA" id="ARBA00022723"/>
    </source>
</evidence>
<evidence type="ECO:0000313" key="9">
    <source>
        <dbReference type="Proteomes" id="UP000192920"/>
    </source>
</evidence>
<evidence type="ECO:0000256" key="4">
    <source>
        <dbReference type="ARBA" id="ARBA00023004"/>
    </source>
</evidence>
<evidence type="ECO:0000313" key="8">
    <source>
        <dbReference type="EMBL" id="SMF15731.1"/>
    </source>
</evidence>